<geneLocation type="plasmid" evidence="9">
    <name>pedy32-46i</name>
</geneLocation>
<dbReference type="InterPro" id="IPR020046">
    <property type="entry name" value="5-3_exonucl_a-hlix_arch_N"/>
</dbReference>
<dbReference type="RefSeq" id="WP_164711190.1">
    <property type="nucleotide sequence ID" value="NZ_CP031166.1"/>
</dbReference>
<keyword evidence="3" id="KW-0269">Exonuclease</keyword>
<evidence type="ECO:0000256" key="4">
    <source>
        <dbReference type="ARBA" id="ARBA00023125"/>
    </source>
</evidence>
<dbReference type="CDD" id="cd09898">
    <property type="entry name" value="H3TH_53EXO"/>
    <property type="match status" value="1"/>
</dbReference>
<reference evidence="8 9" key="1">
    <citation type="submission" date="2018-09" db="EMBL/GenBank/DDBJ databases">
        <title>Complete genome sequence of Euzebya sp. DY32-46 isolated from seawater of Pacific Ocean.</title>
        <authorList>
            <person name="Xu L."/>
            <person name="Wu Y.-H."/>
            <person name="Xu X.-W."/>
        </authorList>
    </citation>
    <scope>NUCLEOTIDE SEQUENCE [LARGE SCALE GENOMIC DNA]</scope>
    <source>
        <strain evidence="8 9">DY32-46</strain>
        <plasmid evidence="9">pedy32-46i</plasmid>
    </source>
</reference>
<keyword evidence="1" id="KW-0540">Nuclease</keyword>
<evidence type="ECO:0000256" key="5">
    <source>
        <dbReference type="ARBA" id="ARBA00049957"/>
    </source>
</evidence>
<feature type="domain" description="5'-3' exonuclease" evidence="7">
    <location>
        <begin position="1"/>
        <end position="264"/>
    </location>
</feature>
<keyword evidence="9" id="KW-1185">Reference proteome</keyword>
<dbReference type="PANTHER" id="PTHR42646:SF2">
    <property type="entry name" value="5'-3' EXONUCLEASE FAMILY PROTEIN"/>
    <property type="match status" value="1"/>
</dbReference>
<dbReference type="CDD" id="cd09859">
    <property type="entry name" value="PIN_53EXO"/>
    <property type="match status" value="1"/>
</dbReference>
<dbReference type="InterPro" id="IPR036279">
    <property type="entry name" value="5-3_exonuclease_C_sf"/>
</dbReference>
<evidence type="ECO:0000259" key="7">
    <source>
        <dbReference type="SMART" id="SM00475"/>
    </source>
</evidence>
<dbReference type="GO" id="GO:0008409">
    <property type="term" value="F:5'-3' exonuclease activity"/>
    <property type="evidence" value="ECO:0007669"/>
    <property type="project" value="InterPro"/>
</dbReference>
<dbReference type="InterPro" id="IPR038969">
    <property type="entry name" value="FEN"/>
</dbReference>
<dbReference type="SMART" id="SM00279">
    <property type="entry name" value="HhH2"/>
    <property type="match status" value="1"/>
</dbReference>
<dbReference type="SMART" id="SM00475">
    <property type="entry name" value="53EXOc"/>
    <property type="match status" value="1"/>
</dbReference>
<dbReference type="PANTHER" id="PTHR42646">
    <property type="entry name" value="FLAP ENDONUCLEASE XNI"/>
    <property type="match status" value="1"/>
</dbReference>
<dbReference type="AlphaFoldDB" id="A0A346Y6Z1"/>
<dbReference type="Gene3D" id="1.10.150.20">
    <property type="entry name" value="5' to 3' exonuclease, C-terminal subdomain"/>
    <property type="match status" value="1"/>
</dbReference>
<dbReference type="SUPFAM" id="SSF88723">
    <property type="entry name" value="PIN domain-like"/>
    <property type="match status" value="1"/>
</dbReference>
<dbReference type="SUPFAM" id="SSF47807">
    <property type="entry name" value="5' to 3' exonuclease, C-terminal subdomain"/>
    <property type="match status" value="1"/>
</dbReference>
<dbReference type="KEGG" id="euz:DVS28_b0498"/>
<accession>A0A346Y6Z1</accession>
<evidence type="ECO:0000256" key="3">
    <source>
        <dbReference type="ARBA" id="ARBA00022839"/>
    </source>
</evidence>
<evidence type="ECO:0000256" key="2">
    <source>
        <dbReference type="ARBA" id="ARBA00022801"/>
    </source>
</evidence>
<dbReference type="GO" id="GO:0003677">
    <property type="term" value="F:DNA binding"/>
    <property type="evidence" value="ECO:0007669"/>
    <property type="project" value="UniProtKB-KW"/>
</dbReference>
<keyword evidence="2" id="KW-0378">Hydrolase</keyword>
<dbReference type="GO" id="GO:0017108">
    <property type="term" value="F:5'-flap endonuclease activity"/>
    <property type="evidence" value="ECO:0007669"/>
    <property type="project" value="InterPro"/>
</dbReference>
<dbReference type="Proteomes" id="UP000264006">
    <property type="component" value="Plasmid pEDY32-46I"/>
</dbReference>
<sequence length="313" mass="33641">MLAVDGNSLTHRAWWGYAERRNTDPVTAGLYGLLALMAGVADIVRADRVVIGFDCRQRSVRKEAFAPYKAGRSEKPEGLDRLLDAAPEFLAANDGLAGHVVVHPGWEADDVCGSTAKAAANAGMNCVIATSDKDAFGLVTPTTRVLRMKSGLHAAELLDAEGIKRTTGVAPDQYTDYAALRGDKSDNLNGVPGIGKKTAVTLLAAFPSIEQAVADPIRCRSVIGRKRADDLIDDWESSDSLTRRNQRLMTIRDDIPIDLDAARPTADPYTVEQSLRDAGLGKLVSRLLLVFAQPQPTLLDQAPPLTDADAPWA</sequence>
<dbReference type="InterPro" id="IPR029060">
    <property type="entry name" value="PIN-like_dom_sf"/>
</dbReference>
<dbReference type="InterPro" id="IPR002421">
    <property type="entry name" value="5-3_exonuclease"/>
</dbReference>
<gene>
    <name evidence="8" type="ORF">DVS28_b0498</name>
</gene>
<organism evidence="8 9">
    <name type="scientific">Euzebya pacifica</name>
    <dbReference type="NCBI Taxonomy" id="1608957"/>
    <lineage>
        <taxon>Bacteria</taxon>
        <taxon>Bacillati</taxon>
        <taxon>Actinomycetota</taxon>
        <taxon>Nitriliruptoria</taxon>
        <taxon>Euzebyales</taxon>
    </lineage>
</organism>
<evidence type="ECO:0000256" key="1">
    <source>
        <dbReference type="ARBA" id="ARBA00022722"/>
    </source>
</evidence>
<keyword evidence="4" id="KW-0238">DNA-binding</keyword>
<evidence type="ECO:0000313" key="9">
    <source>
        <dbReference type="Proteomes" id="UP000264006"/>
    </source>
</evidence>
<keyword evidence="8" id="KW-0614">Plasmid</keyword>
<evidence type="ECO:0000256" key="6">
    <source>
        <dbReference type="ARBA" id="ARBA00050026"/>
    </source>
</evidence>
<proteinExistence type="predicted"/>
<dbReference type="InterPro" id="IPR008918">
    <property type="entry name" value="HhH2"/>
</dbReference>
<name>A0A346Y6Z1_9ACTN</name>
<protein>
    <recommendedName>
        <fullName evidence="6">5'-3' exonuclease</fullName>
    </recommendedName>
</protein>
<dbReference type="EMBL" id="CP031166">
    <property type="protein sequence ID" value="AXV10238.1"/>
    <property type="molecule type" value="Genomic_DNA"/>
</dbReference>
<dbReference type="GO" id="GO:0033567">
    <property type="term" value="P:DNA replication, Okazaki fragment processing"/>
    <property type="evidence" value="ECO:0007669"/>
    <property type="project" value="InterPro"/>
</dbReference>
<comment type="function">
    <text evidence="5">5'-3' exonuclease acting preferentially on double-stranded DNA.</text>
</comment>
<dbReference type="Gene3D" id="3.40.50.1010">
    <property type="entry name" value="5'-nuclease"/>
    <property type="match status" value="1"/>
</dbReference>
<dbReference type="InterPro" id="IPR020045">
    <property type="entry name" value="DNA_polI_H3TH"/>
</dbReference>
<dbReference type="Pfam" id="PF02739">
    <property type="entry name" value="5_3_exonuc_N"/>
    <property type="match status" value="1"/>
</dbReference>
<evidence type="ECO:0000313" key="8">
    <source>
        <dbReference type="EMBL" id="AXV10238.1"/>
    </source>
</evidence>
<dbReference type="Pfam" id="PF01367">
    <property type="entry name" value="5_3_exonuc"/>
    <property type="match status" value="1"/>
</dbReference>